<keyword evidence="3" id="KW-1185">Reference proteome</keyword>
<evidence type="ECO:0000259" key="1">
    <source>
        <dbReference type="Pfam" id="PF11741"/>
    </source>
</evidence>
<proteinExistence type="predicted"/>
<dbReference type="Pfam" id="PF11741">
    <property type="entry name" value="AMIN"/>
    <property type="match status" value="1"/>
</dbReference>
<protein>
    <submittedName>
        <fullName evidence="2">AMIN domain-containing protein</fullName>
    </submittedName>
</protein>
<organism evidence="2 3">
    <name type="scientific">Geobacter anodireducens</name>
    <dbReference type="NCBI Taxonomy" id="1340425"/>
    <lineage>
        <taxon>Bacteria</taxon>
        <taxon>Pseudomonadati</taxon>
        <taxon>Thermodesulfobacteriota</taxon>
        <taxon>Desulfuromonadia</taxon>
        <taxon>Geobacterales</taxon>
        <taxon>Geobacteraceae</taxon>
        <taxon>Geobacter</taxon>
    </lineage>
</organism>
<gene>
    <name evidence="2" type="ORF">IIE05_05250</name>
</gene>
<name>A0ABR9NSZ6_9BACT</name>
<dbReference type="PROSITE" id="PS51257">
    <property type="entry name" value="PROKAR_LIPOPROTEIN"/>
    <property type="match status" value="1"/>
</dbReference>
<dbReference type="EMBL" id="JADBFD010000006">
    <property type="protein sequence ID" value="MBE2887371.1"/>
    <property type="molecule type" value="Genomic_DNA"/>
</dbReference>
<dbReference type="Gene3D" id="2.60.40.3500">
    <property type="match status" value="1"/>
</dbReference>
<dbReference type="RefSeq" id="WP_192905234.1">
    <property type="nucleotide sequence ID" value="NZ_JADBFD010000006.1"/>
</dbReference>
<reference evidence="2 3" key="1">
    <citation type="submission" date="2020-10" db="EMBL/GenBank/DDBJ databases">
        <title>Investigation of anaerobic biodegradation of phenanthrene by a sulfate-dependent Geobacter anodireducens strain PheS2.</title>
        <authorList>
            <person name="Zhang Z."/>
        </authorList>
    </citation>
    <scope>NUCLEOTIDE SEQUENCE [LARGE SCALE GENOMIC DNA]</scope>
    <source>
        <strain evidence="2 3">PheS2</strain>
    </source>
</reference>
<evidence type="ECO:0000313" key="2">
    <source>
        <dbReference type="EMBL" id="MBE2887371.1"/>
    </source>
</evidence>
<comment type="caution">
    <text evidence="2">The sequence shown here is derived from an EMBL/GenBank/DDBJ whole genome shotgun (WGS) entry which is preliminary data.</text>
</comment>
<feature type="domain" description="AMIN" evidence="1">
    <location>
        <begin position="64"/>
        <end position="140"/>
    </location>
</feature>
<dbReference type="Proteomes" id="UP000618926">
    <property type="component" value="Unassembled WGS sequence"/>
</dbReference>
<dbReference type="InterPro" id="IPR021731">
    <property type="entry name" value="AMIN_dom"/>
</dbReference>
<accession>A0ABR9NSZ6</accession>
<evidence type="ECO:0000313" key="3">
    <source>
        <dbReference type="Proteomes" id="UP000618926"/>
    </source>
</evidence>
<sequence>MENMKILVAVLILLMCSMMGCGSGGETSDPINTFEPLPPGASASSPNVLESIEATSTGGEAIVTLAFRDSYTGQLSSFAVLNPARVVVDLPNTDNGMGQTSLTFYQADLRSCNVLHVADRIRVVFNLLRMQPYNVSIEDRYITITFAPAQEQQVEN</sequence>